<evidence type="ECO:0000313" key="1">
    <source>
        <dbReference type="EMBL" id="SPQ25614.1"/>
    </source>
</evidence>
<sequence length="88" mass="9684">MYNLEYLQGTRVLDQAIMALARPVLDLIATQSVVIQKCGVSVRLEAHWIPGHEHKIDLPSKRGDGAAPAQPFFGASGTAKRKDRWCAI</sequence>
<protein>
    <submittedName>
        <fullName evidence="1">28fdacaa-1bdd-4d01-baa3-142ac4cfdf1f</fullName>
    </submittedName>
</protein>
<dbReference type="EMBL" id="OUUZ01000015">
    <property type="protein sequence ID" value="SPQ25614.1"/>
    <property type="molecule type" value="Genomic_DNA"/>
</dbReference>
<proteinExistence type="predicted"/>
<dbReference type="AlphaFoldDB" id="A0A3S4ATF6"/>
<gene>
    <name evidence="1" type="ORF">TT172_LOCUS8033</name>
</gene>
<reference evidence="1 2" key="1">
    <citation type="submission" date="2018-04" db="EMBL/GenBank/DDBJ databases">
        <authorList>
            <person name="Huttner S."/>
            <person name="Dainat J."/>
        </authorList>
    </citation>
    <scope>NUCLEOTIDE SEQUENCE [LARGE SCALE GENOMIC DNA]</scope>
</reference>
<dbReference type="Proteomes" id="UP000289323">
    <property type="component" value="Unassembled WGS sequence"/>
</dbReference>
<organism evidence="1 2">
    <name type="scientific">Thermothielavioides terrestris</name>
    <dbReference type="NCBI Taxonomy" id="2587410"/>
    <lineage>
        <taxon>Eukaryota</taxon>
        <taxon>Fungi</taxon>
        <taxon>Dikarya</taxon>
        <taxon>Ascomycota</taxon>
        <taxon>Pezizomycotina</taxon>
        <taxon>Sordariomycetes</taxon>
        <taxon>Sordariomycetidae</taxon>
        <taxon>Sordariales</taxon>
        <taxon>Chaetomiaceae</taxon>
        <taxon>Thermothielavioides</taxon>
    </lineage>
</organism>
<name>A0A3S4ATF6_9PEZI</name>
<accession>A0A3S4ATF6</accession>
<evidence type="ECO:0000313" key="2">
    <source>
        <dbReference type="Proteomes" id="UP000289323"/>
    </source>
</evidence>